<dbReference type="HOGENOM" id="CLU_013985_21_2_0"/>
<keyword evidence="1" id="KW-0808">Transferase</keyword>
<dbReference type="PATRIC" id="fig|1319815.3.peg.1552"/>
<sequence>MKMIRRLEKKDIDVVIQIWFEENKRAHDFIPESYWLGKFDEVKDILPQAEVYVYEIDNKIKGFIGLMDNYIAGIFIASECQSKGIGKELLCYAKEKKENLSLSVYIKNSRTINFYKRENFKVISENLDENTDEKEFYMTWESK</sequence>
<evidence type="ECO:0000259" key="3">
    <source>
        <dbReference type="PROSITE" id="PS51186"/>
    </source>
</evidence>
<organism evidence="4 5">
    <name type="scientific">Cetobacterium somerae ATCC BAA-474</name>
    <dbReference type="NCBI Taxonomy" id="1319815"/>
    <lineage>
        <taxon>Bacteria</taxon>
        <taxon>Fusobacteriati</taxon>
        <taxon>Fusobacteriota</taxon>
        <taxon>Fusobacteriia</taxon>
        <taxon>Fusobacteriales</taxon>
        <taxon>Fusobacteriaceae</taxon>
        <taxon>Cetobacterium</taxon>
    </lineage>
</organism>
<proteinExistence type="predicted"/>
<dbReference type="GO" id="GO:0016747">
    <property type="term" value="F:acyltransferase activity, transferring groups other than amino-acyl groups"/>
    <property type="evidence" value="ECO:0007669"/>
    <property type="project" value="InterPro"/>
</dbReference>
<dbReference type="PANTHER" id="PTHR43800:SF1">
    <property type="entry name" value="PEPTIDYL-LYSINE N-ACETYLTRANSFERASE YJAB"/>
    <property type="match status" value="1"/>
</dbReference>
<name>U7VCG9_9FUSO</name>
<dbReference type="eggNOG" id="COG0456">
    <property type="taxonomic scope" value="Bacteria"/>
</dbReference>
<dbReference type="SUPFAM" id="SSF55729">
    <property type="entry name" value="Acyl-CoA N-acyltransferases (Nat)"/>
    <property type="match status" value="1"/>
</dbReference>
<gene>
    <name evidence="4" type="ORF">HMPREF0202_01609</name>
</gene>
<dbReference type="Pfam" id="PF13508">
    <property type="entry name" value="Acetyltransf_7"/>
    <property type="match status" value="1"/>
</dbReference>
<dbReference type="InterPro" id="IPR016181">
    <property type="entry name" value="Acyl_CoA_acyltransferase"/>
</dbReference>
<keyword evidence="2" id="KW-0012">Acyltransferase</keyword>
<keyword evidence="5" id="KW-1185">Reference proteome</keyword>
<dbReference type="STRING" id="1319815.HMPREF0202_01609"/>
<evidence type="ECO:0000256" key="1">
    <source>
        <dbReference type="ARBA" id="ARBA00022679"/>
    </source>
</evidence>
<dbReference type="Gene3D" id="3.40.630.30">
    <property type="match status" value="1"/>
</dbReference>
<reference evidence="4 5" key="1">
    <citation type="submission" date="2013-08" db="EMBL/GenBank/DDBJ databases">
        <authorList>
            <person name="Weinstock G."/>
            <person name="Sodergren E."/>
            <person name="Wylie T."/>
            <person name="Fulton L."/>
            <person name="Fulton R."/>
            <person name="Fronick C."/>
            <person name="O'Laughlin M."/>
            <person name="Godfrey J."/>
            <person name="Miner T."/>
            <person name="Herter B."/>
            <person name="Appelbaum E."/>
            <person name="Cordes M."/>
            <person name="Lek S."/>
            <person name="Wollam A."/>
            <person name="Pepin K.H."/>
            <person name="Palsikar V.B."/>
            <person name="Mitreva M."/>
            <person name="Wilson R.K."/>
        </authorList>
    </citation>
    <scope>NUCLEOTIDE SEQUENCE [LARGE SCALE GENOMIC DNA]</scope>
    <source>
        <strain evidence="4 5">ATCC BAA-474</strain>
    </source>
</reference>
<dbReference type="PROSITE" id="PS51186">
    <property type="entry name" value="GNAT"/>
    <property type="match status" value="1"/>
</dbReference>
<comment type="caution">
    <text evidence="4">The sequence shown here is derived from an EMBL/GenBank/DDBJ whole genome shotgun (WGS) entry which is preliminary data.</text>
</comment>
<dbReference type="EMBL" id="AXZF01000063">
    <property type="protein sequence ID" value="ERT68498.1"/>
    <property type="molecule type" value="Genomic_DNA"/>
</dbReference>
<dbReference type="AlphaFoldDB" id="U7VCG9"/>
<evidence type="ECO:0000313" key="4">
    <source>
        <dbReference type="EMBL" id="ERT68498.1"/>
    </source>
</evidence>
<evidence type="ECO:0000313" key="5">
    <source>
        <dbReference type="Proteomes" id="UP000017081"/>
    </source>
</evidence>
<dbReference type="Proteomes" id="UP000017081">
    <property type="component" value="Unassembled WGS sequence"/>
</dbReference>
<protein>
    <recommendedName>
        <fullName evidence="3">N-acetyltransferase domain-containing protein</fullName>
    </recommendedName>
</protein>
<dbReference type="InterPro" id="IPR000182">
    <property type="entry name" value="GNAT_dom"/>
</dbReference>
<accession>U7VCG9</accession>
<dbReference type="PANTHER" id="PTHR43800">
    <property type="entry name" value="PEPTIDYL-LYSINE N-ACETYLTRANSFERASE YJAB"/>
    <property type="match status" value="1"/>
</dbReference>
<evidence type="ECO:0000256" key="2">
    <source>
        <dbReference type="ARBA" id="ARBA00023315"/>
    </source>
</evidence>
<dbReference type="CDD" id="cd04301">
    <property type="entry name" value="NAT_SF"/>
    <property type="match status" value="1"/>
</dbReference>
<feature type="domain" description="N-acetyltransferase" evidence="3">
    <location>
        <begin position="2"/>
        <end position="143"/>
    </location>
</feature>